<feature type="transmembrane region" description="Helical" evidence="2">
    <location>
        <begin position="279"/>
        <end position="301"/>
    </location>
</feature>
<feature type="transmembrane region" description="Helical" evidence="2">
    <location>
        <begin position="173"/>
        <end position="194"/>
    </location>
</feature>
<dbReference type="AlphaFoldDB" id="A0A8J3B6V8"/>
<keyword evidence="2" id="KW-0812">Transmembrane</keyword>
<keyword evidence="4" id="KW-1185">Reference proteome</keyword>
<feature type="transmembrane region" description="Helical" evidence="2">
    <location>
        <begin position="200"/>
        <end position="222"/>
    </location>
</feature>
<dbReference type="RefSeq" id="WP_229783463.1">
    <property type="nucleotide sequence ID" value="NZ_BMQB01000003.1"/>
</dbReference>
<organism evidence="3 4">
    <name type="scientific">Pilimelia anulata</name>
    <dbReference type="NCBI Taxonomy" id="53371"/>
    <lineage>
        <taxon>Bacteria</taxon>
        <taxon>Bacillati</taxon>
        <taxon>Actinomycetota</taxon>
        <taxon>Actinomycetes</taxon>
        <taxon>Micromonosporales</taxon>
        <taxon>Micromonosporaceae</taxon>
        <taxon>Pilimelia</taxon>
    </lineage>
</organism>
<keyword evidence="2" id="KW-0472">Membrane</keyword>
<dbReference type="Gene3D" id="1.20.1250.20">
    <property type="entry name" value="MFS general substrate transporter like domains"/>
    <property type="match status" value="1"/>
</dbReference>
<gene>
    <name evidence="3" type="ORF">GCM10010123_19210</name>
</gene>
<feature type="transmembrane region" description="Helical" evidence="2">
    <location>
        <begin position="135"/>
        <end position="153"/>
    </location>
</feature>
<evidence type="ECO:0000256" key="1">
    <source>
        <dbReference type="SAM" id="MobiDB-lite"/>
    </source>
</evidence>
<evidence type="ECO:0000256" key="2">
    <source>
        <dbReference type="SAM" id="Phobius"/>
    </source>
</evidence>
<comment type="caution">
    <text evidence="3">The sequence shown here is derived from an EMBL/GenBank/DDBJ whole genome shotgun (WGS) entry which is preliminary data.</text>
</comment>
<reference evidence="3" key="1">
    <citation type="journal article" date="2014" name="Int. J. Syst. Evol. Microbiol.">
        <title>Complete genome sequence of Corynebacterium casei LMG S-19264T (=DSM 44701T), isolated from a smear-ripened cheese.</title>
        <authorList>
            <consortium name="US DOE Joint Genome Institute (JGI-PGF)"/>
            <person name="Walter F."/>
            <person name="Albersmeier A."/>
            <person name="Kalinowski J."/>
            <person name="Ruckert C."/>
        </authorList>
    </citation>
    <scope>NUCLEOTIDE SEQUENCE</scope>
    <source>
        <strain evidence="3">JCM 3090</strain>
    </source>
</reference>
<feature type="transmembrane region" description="Helical" evidence="2">
    <location>
        <begin position="49"/>
        <end position="74"/>
    </location>
</feature>
<feature type="region of interest" description="Disordered" evidence="1">
    <location>
        <begin position="1"/>
        <end position="22"/>
    </location>
</feature>
<dbReference type="EMBL" id="BMQB01000003">
    <property type="protein sequence ID" value="GGJ89651.1"/>
    <property type="molecule type" value="Genomic_DNA"/>
</dbReference>
<keyword evidence="2" id="KW-1133">Transmembrane helix</keyword>
<feature type="transmembrane region" description="Helical" evidence="2">
    <location>
        <begin position="388"/>
        <end position="415"/>
    </location>
</feature>
<reference evidence="3" key="2">
    <citation type="submission" date="2020-09" db="EMBL/GenBank/DDBJ databases">
        <authorList>
            <person name="Sun Q."/>
            <person name="Ohkuma M."/>
        </authorList>
    </citation>
    <scope>NUCLEOTIDE SEQUENCE</scope>
    <source>
        <strain evidence="3">JCM 3090</strain>
    </source>
</reference>
<evidence type="ECO:0008006" key="5">
    <source>
        <dbReference type="Google" id="ProtNLM"/>
    </source>
</evidence>
<dbReference type="InterPro" id="IPR036259">
    <property type="entry name" value="MFS_trans_sf"/>
</dbReference>
<evidence type="ECO:0000313" key="4">
    <source>
        <dbReference type="Proteomes" id="UP000649739"/>
    </source>
</evidence>
<feature type="transmembrane region" description="Helical" evidence="2">
    <location>
        <begin position="313"/>
        <end position="339"/>
    </location>
</feature>
<feature type="transmembrane region" description="Helical" evidence="2">
    <location>
        <begin position="80"/>
        <end position="102"/>
    </location>
</feature>
<dbReference type="SUPFAM" id="SSF103473">
    <property type="entry name" value="MFS general substrate transporter"/>
    <property type="match status" value="1"/>
</dbReference>
<accession>A0A8J3B6V8</accession>
<protein>
    <recommendedName>
        <fullName evidence="5">MFS transporter</fullName>
    </recommendedName>
</protein>
<sequence>MNPPADAAAPGRSGHRRPAYNGARRLLGHGGRRRARPGGLRRVGRLREIVGTGLVDSFGMALGWTVLVLLAVARGGIAEAALYNACMLVGVVLSAPVTGWLARRYVGRTLLRGSAVLELVLRVGVLAGLVAGVPAPAVAAAITIMNIAAWTGYAGMRAEVTAVDPTPRAMTRYAMGIAAVEAAGTGLAALLPVGPAGHPTGWLLVAVVAVYAGSLLPTILSARRARVATRPAARREIAAHDRTAVAPATLLAGGGIMLLASGPTLLAVPLTTELYSREWVAGAAVAFSLGCLLSAAAVEAIERLRVSTVPRWALWGLVMIVGWIAAPISAAAVLVAQFLSGIAMTAFEGDMDARVAERAPRSTVTRALAYSASVRALGSAFAVRALPLLVAAPAIGVASSGASIALAVAGAAVWAGTAIRRATGHAVRPA</sequence>
<proteinExistence type="predicted"/>
<dbReference type="Proteomes" id="UP000649739">
    <property type="component" value="Unassembled WGS sequence"/>
</dbReference>
<evidence type="ECO:0000313" key="3">
    <source>
        <dbReference type="EMBL" id="GGJ89651.1"/>
    </source>
</evidence>
<name>A0A8J3B6V8_9ACTN</name>
<feature type="transmembrane region" description="Helical" evidence="2">
    <location>
        <begin position="243"/>
        <end position="267"/>
    </location>
</feature>